<evidence type="ECO:0000256" key="1">
    <source>
        <dbReference type="SAM" id="Phobius"/>
    </source>
</evidence>
<keyword evidence="1" id="KW-1133">Transmembrane helix</keyword>
<evidence type="ECO:0000313" key="3">
    <source>
        <dbReference type="Proteomes" id="UP000595894"/>
    </source>
</evidence>
<dbReference type="InterPro" id="IPR018719">
    <property type="entry name" value="DUF2243_membrane"/>
</dbReference>
<proteinExistence type="predicted"/>
<accession>A0A974S4Q4</accession>
<protein>
    <submittedName>
        <fullName evidence="2">DUF2243 domain-containing protein</fullName>
    </submittedName>
</protein>
<dbReference type="EMBL" id="CP061035">
    <property type="protein sequence ID" value="QQV77709.1"/>
    <property type="molecule type" value="Genomic_DNA"/>
</dbReference>
<keyword evidence="1" id="KW-0472">Membrane</keyword>
<keyword evidence="1" id="KW-0812">Transmembrane</keyword>
<feature type="transmembrane region" description="Helical" evidence="1">
    <location>
        <begin position="133"/>
        <end position="150"/>
    </location>
</feature>
<keyword evidence="3" id="KW-1185">Reference proteome</keyword>
<feature type="transmembrane region" description="Helical" evidence="1">
    <location>
        <begin position="62"/>
        <end position="82"/>
    </location>
</feature>
<dbReference type="Proteomes" id="UP000595894">
    <property type="component" value="Chromosome"/>
</dbReference>
<dbReference type="KEGG" id="sari:H5J25_02690"/>
<evidence type="ECO:0000313" key="2">
    <source>
        <dbReference type="EMBL" id="QQV77709.1"/>
    </source>
</evidence>
<feature type="transmembrane region" description="Helical" evidence="1">
    <location>
        <begin position="12"/>
        <end position="35"/>
    </location>
</feature>
<dbReference type="RefSeq" id="WP_202094505.1">
    <property type="nucleotide sequence ID" value="NZ_CP061035.1"/>
</dbReference>
<organism evidence="2 3">
    <name type="scientific">Sphingomonas aliaeris</name>
    <dbReference type="NCBI Taxonomy" id="2759526"/>
    <lineage>
        <taxon>Bacteria</taxon>
        <taxon>Pseudomonadati</taxon>
        <taxon>Pseudomonadota</taxon>
        <taxon>Alphaproteobacteria</taxon>
        <taxon>Sphingomonadales</taxon>
        <taxon>Sphingomonadaceae</taxon>
        <taxon>Sphingomonas</taxon>
    </lineage>
</organism>
<reference evidence="3" key="1">
    <citation type="submission" date="2020-09" db="EMBL/GenBank/DDBJ databases">
        <title>Sphingomonas sp., a new species isolated from pork steak.</title>
        <authorList>
            <person name="Heidler von Heilborn D."/>
        </authorList>
    </citation>
    <scope>NUCLEOTIDE SEQUENCE [LARGE SCALE GENOMIC DNA]</scope>
</reference>
<gene>
    <name evidence="2" type="ORF">H5J25_02690</name>
</gene>
<dbReference type="Pfam" id="PF10002">
    <property type="entry name" value="DUF2243"/>
    <property type="match status" value="1"/>
</dbReference>
<sequence length="157" mass="16703">MTAPAGTTRPLTTAGIAIGIGMGGFIDGIVFHQILQIHNMLSARIPTDTLVGAKINMVWDGLFHVVVWSATAVGIVLLWRAVKCPGTLLSGRALFGSTLLGFGLFNAIEGLVNHHILNLHHVYERAGQSIWDYVFLASGVALMLAGWSMIRGVGRAG</sequence>
<dbReference type="AlphaFoldDB" id="A0A974S4Q4"/>
<name>A0A974S4Q4_9SPHN</name>
<feature type="transmembrane region" description="Helical" evidence="1">
    <location>
        <begin position="94"/>
        <end position="112"/>
    </location>
</feature>